<name>A0ABC8A8K4_LACLL</name>
<keyword evidence="1" id="KW-0472">Membrane</keyword>
<keyword evidence="1" id="KW-0812">Transmembrane</keyword>
<dbReference type="KEGG" id="llx:NCDO2118_2075"/>
<dbReference type="AlphaFoldDB" id="A0ABC8A8K4"/>
<proteinExistence type="predicted"/>
<evidence type="ECO:0000313" key="3">
    <source>
        <dbReference type="Proteomes" id="UP000028594"/>
    </source>
</evidence>
<evidence type="ECO:0000256" key="1">
    <source>
        <dbReference type="SAM" id="Phobius"/>
    </source>
</evidence>
<reference evidence="2 3" key="1">
    <citation type="submission" date="2014-07" db="EMBL/GenBank/DDBJ databases">
        <title>Genome sequence of Lactococcus lactis subsp. lactis NCDO 2118, a GABA-producing strain.</title>
        <authorList>
            <person name="Oliveira L.C."/>
            <person name="Saraiva T.D.L."/>
            <person name="Soares S.C."/>
            <person name="Ramos R.T.J."/>
            <person name="Sa P.H.C.G."/>
            <person name="Carneiro A.R."/>
            <person name="Miranda F."/>
            <person name="Freire M."/>
            <person name="Renan W."/>
            <person name="Oliveira A.F.Jr."/>
            <person name="Santos A.R."/>
            <person name="Pinto A.C."/>
            <person name="Souza B.M."/>
            <person name="Castro C.P."/>
            <person name="Diniz C.A.A."/>
            <person name="Rocha C.S."/>
            <person name="Mariano D.C.B."/>
            <person name="Aguiar E.L."/>
            <person name="Folador E.L."/>
            <person name="Barbosa E.G.V."/>
            <person name="Aburjaile F.F."/>
            <person name="Goncalves L.A."/>
            <person name="Guimaraes L.C."/>
            <person name="Azevedo M.S.P."/>
            <person name="Agresti P.C.M."/>
            <person name="Faria R.F."/>
            <person name="Tiwari S."/>
            <person name="Almeida S.S."/>
            <person name="Hassan S.S."/>
            <person name="Pereira V.B."/>
            <person name="Abreu V.A.C."/>
            <person name="Pereira U.P."/>
            <person name="Dorella F.A."/>
            <person name="Carvalho A.F."/>
            <person name="Pereira F.L."/>
            <person name="Leal C.A.G."/>
            <person name="Figueiredo H.C.P."/>
            <person name="Silva A."/>
            <person name="Miyoshi A."/>
            <person name="Azevedo V."/>
        </authorList>
    </citation>
    <scope>NUCLEOTIDE SEQUENCE [LARGE SCALE GENOMIC DNA]</scope>
    <source>
        <strain evidence="2 3">NCDO 2118</strain>
    </source>
</reference>
<protein>
    <submittedName>
        <fullName evidence="2">Uncharacterized protein</fullName>
    </submittedName>
</protein>
<feature type="transmembrane region" description="Helical" evidence="1">
    <location>
        <begin position="82"/>
        <end position="108"/>
    </location>
</feature>
<dbReference type="Proteomes" id="UP000028594">
    <property type="component" value="Chromosome"/>
</dbReference>
<gene>
    <name evidence="2" type="ORF">NCDO2118_2075</name>
</gene>
<feature type="transmembrane region" description="Helical" evidence="1">
    <location>
        <begin position="50"/>
        <end position="70"/>
    </location>
</feature>
<keyword evidence="1" id="KW-1133">Transmembrane helix</keyword>
<evidence type="ECO:0000313" key="2">
    <source>
        <dbReference type="EMBL" id="AII13528.1"/>
    </source>
</evidence>
<sequence length="109" mass="12858">MKRLLSFIPSILWLWLCFSFPTFTRNNKAMKLSFNFIADFLTKLFHSEQLALIILLLLIPILSFVLNLTFAGRERNKYFRLFYNLMFFLSLFSIPVFGGILIIVFGSYL</sequence>
<dbReference type="EMBL" id="CP009054">
    <property type="protein sequence ID" value="AII13528.1"/>
    <property type="molecule type" value="Genomic_DNA"/>
</dbReference>
<organism evidence="2 3">
    <name type="scientific">Lactococcus lactis subsp. lactis NCDO 2118</name>
    <dbReference type="NCBI Taxonomy" id="1117941"/>
    <lineage>
        <taxon>Bacteria</taxon>
        <taxon>Bacillati</taxon>
        <taxon>Bacillota</taxon>
        <taxon>Bacilli</taxon>
        <taxon>Lactobacillales</taxon>
        <taxon>Streptococcaceae</taxon>
        <taxon>Lactococcus</taxon>
    </lineage>
</organism>
<accession>A0ABC8A8K4</accession>